<evidence type="ECO:0000313" key="8">
    <source>
        <dbReference type="Proteomes" id="UP000290253"/>
    </source>
</evidence>
<protein>
    <recommendedName>
        <fullName evidence="5">tRNA (cytidine/uridine-2'-O-)-methyltransferase TrmJ</fullName>
        <ecNumber evidence="5">2.1.1.200</ecNumber>
    </recommendedName>
    <alternativeName>
        <fullName evidence="5">tRNA (cytidine(32)/uridine(32)-2'-O)-methyltransferase</fullName>
    </alternativeName>
    <alternativeName>
        <fullName evidence="5">tRNA Cm32/Um32 methyltransferase</fullName>
    </alternativeName>
</protein>
<dbReference type="InterPro" id="IPR029026">
    <property type="entry name" value="tRNA_m1G_MTases_N"/>
</dbReference>
<dbReference type="Gene3D" id="3.40.1280.10">
    <property type="match status" value="1"/>
</dbReference>
<dbReference type="Pfam" id="PF00588">
    <property type="entry name" value="SpoU_methylase"/>
    <property type="match status" value="1"/>
</dbReference>
<dbReference type="PANTHER" id="PTHR42786:SF2">
    <property type="entry name" value="TRNA (CYTIDINE_URIDINE-2'-O-)-METHYLTRANSFERASE TRMJ"/>
    <property type="match status" value="1"/>
</dbReference>
<name>A0A4Q1SED8_9BACT</name>
<dbReference type="SUPFAM" id="SSF75217">
    <property type="entry name" value="alpha/beta knot"/>
    <property type="match status" value="1"/>
</dbReference>
<dbReference type="EC" id="2.1.1.200" evidence="5"/>
<evidence type="ECO:0000313" key="7">
    <source>
        <dbReference type="EMBL" id="RXS95465.1"/>
    </source>
</evidence>
<comment type="subunit">
    <text evidence="5">Homodimer.</text>
</comment>
<keyword evidence="8" id="KW-1185">Reference proteome</keyword>
<keyword evidence="5" id="KW-0819">tRNA processing</keyword>
<sequence>MLPEEHSDRLRVVLVATRNPLNIGAAARAMSNFGFRRLRVVQPWEASFREAKSAVGASELLREAELFDSLDDAIADCSLVVGTAGLGPRQVEVPVRRLDDGAGLIREHVQHTPAAILFGSEKRGLSNDDIDRCHWLMHIPTRPAHESMNLGQAVAVTLYELAREATAPPVVPERKPASGEELERLTAMLLDLLATSGYTKPHTEEATAEKTRRMMRRLNPISKDAETLTGMLAKIRYKAERD</sequence>
<keyword evidence="5" id="KW-0963">Cytoplasm</keyword>
<dbReference type="GO" id="GO:0005829">
    <property type="term" value="C:cytosol"/>
    <property type="evidence" value="ECO:0007669"/>
    <property type="project" value="TreeGrafter"/>
</dbReference>
<evidence type="ECO:0000256" key="3">
    <source>
        <dbReference type="ARBA" id="ARBA00022679"/>
    </source>
</evidence>
<comment type="subcellular location">
    <subcellularLocation>
        <location evidence="5">Cytoplasm</location>
    </subcellularLocation>
</comment>
<dbReference type="GO" id="GO:0160206">
    <property type="term" value="F:tRNA (cytidine(32)/uridine(32)-2'-O)-methyltransferase activity"/>
    <property type="evidence" value="ECO:0007669"/>
    <property type="project" value="UniProtKB-EC"/>
</dbReference>
<dbReference type="NCBIfam" id="TIGR00050">
    <property type="entry name" value="rRNA_methyl_1"/>
    <property type="match status" value="1"/>
</dbReference>
<dbReference type="InterPro" id="IPR029028">
    <property type="entry name" value="Alpha/beta_knot_MTases"/>
</dbReference>
<dbReference type="Gene3D" id="1.10.8.590">
    <property type="match status" value="1"/>
</dbReference>
<evidence type="ECO:0000256" key="2">
    <source>
        <dbReference type="ARBA" id="ARBA00022603"/>
    </source>
</evidence>
<comment type="catalytic activity">
    <reaction evidence="5">
        <text>uridine(32) in tRNA + S-adenosyl-L-methionine = 2'-O-methyluridine(32) in tRNA + S-adenosyl-L-homocysteine + H(+)</text>
        <dbReference type="Rhea" id="RHEA:42936"/>
        <dbReference type="Rhea" id="RHEA-COMP:10107"/>
        <dbReference type="Rhea" id="RHEA-COMP:10290"/>
        <dbReference type="ChEBI" id="CHEBI:15378"/>
        <dbReference type="ChEBI" id="CHEBI:57856"/>
        <dbReference type="ChEBI" id="CHEBI:59789"/>
        <dbReference type="ChEBI" id="CHEBI:65315"/>
        <dbReference type="ChEBI" id="CHEBI:74478"/>
        <dbReference type="EC" id="2.1.1.200"/>
    </reaction>
</comment>
<comment type="similarity">
    <text evidence="1">Belongs to the class IV-like SAM-binding methyltransferase superfamily. RNA methyltransferase TrmH family.</text>
</comment>
<dbReference type="RefSeq" id="WP_129208662.1">
    <property type="nucleotide sequence ID" value="NZ_BMGU01000004.1"/>
</dbReference>
<dbReference type="Proteomes" id="UP000290253">
    <property type="component" value="Unassembled WGS sequence"/>
</dbReference>
<keyword evidence="3 7" id="KW-0808">Transferase</keyword>
<comment type="catalytic activity">
    <reaction evidence="5">
        <text>cytidine(32) in tRNA + S-adenosyl-L-methionine = 2'-O-methylcytidine(32) in tRNA + S-adenosyl-L-homocysteine + H(+)</text>
        <dbReference type="Rhea" id="RHEA:42932"/>
        <dbReference type="Rhea" id="RHEA-COMP:10288"/>
        <dbReference type="Rhea" id="RHEA-COMP:10289"/>
        <dbReference type="ChEBI" id="CHEBI:15378"/>
        <dbReference type="ChEBI" id="CHEBI:57856"/>
        <dbReference type="ChEBI" id="CHEBI:59789"/>
        <dbReference type="ChEBI" id="CHEBI:74495"/>
        <dbReference type="ChEBI" id="CHEBI:82748"/>
        <dbReference type="EC" id="2.1.1.200"/>
    </reaction>
</comment>
<comment type="function">
    <text evidence="5">Catalyzes the formation of 2'O-methylated cytidine (Cm32) or 2'O-methylated uridine (Um32) at position 32 in tRNA.</text>
</comment>
<dbReference type="PIRSF" id="PIRSF004808">
    <property type="entry name" value="LasT"/>
    <property type="match status" value="1"/>
</dbReference>
<dbReference type="EMBL" id="SDMK01000002">
    <property type="protein sequence ID" value="RXS95465.1"/>
    <property type="molecule type" value="Genomic_DNA"/>
</dbReference>
<comment type="caution">
    <text evidence="7">The sequence shown here is derived from an EMBL/GenBank/DDBJ whole genome shotgun (WGS) entry which is preliminary data.</text>
</comment>
<dbReference type="PANTHER" id="PTHR42786">
    <property type="entry name" value="TRNA/RRNA METHYLTRANSFERASE"/>
    <property type="match status" value="1"/>
</dbReference>
<evidence type="ECO:0000256" key="1">
    <source>
        <dbReference type="ARBA" id="ARBA00007228"/>
    </source>
</evidence>
<keyword evidence="4 5" id="KW-0949">S-adenosyl-L-methionine</keyword>
<dbReference type="InterPro" id="IPR004384">
    <property type="entry name" value="RNA_MeTrfase_TrmJ/LasT"/>
</dbReference>
<dbReference type="GO" id="GO:0002128">
    <property type="term" value="P:tRNA nucleoside ribose methylation"/>
    <property type="evidence" value="ECO:0007669"/>
    <property type="project" value="TreeGrafter"/>
</dbReference>
<evidence type="ECO:0000259" key="6">
    <source>
        <dbReference type="Pfam" id="PF00588"/>
    </source>
</evidence>
<keyword evidence="2 5" id="KW-0489">Methyltransferase</keyword>
<dbReference type="GO" id="GO:0003723">
    <property type="term" value="F:RNA binding"/>
    <property type="evidence" value="ECO:0007669"/>
    <property type="project" value="InterPro"/>
</dbReference>
<dbReference type="AlphaFoldDB" id="A0A4Q1SED8"/>
<reference evidence="7 8" key="1">
    <citation type="journal article" date="2016" name="Int. J. Syst. Evol. Microbiol.">
        <title>Acidipila dinghuensis sp. nov., an acidobacterium isolated from forest soil.</title>
        <authorList>
            <person name="Jiang Y.W."/>
            <person name="Wang J."/>
            <person name="Chen M.H."/>
            <person name="Lv Y.Y."/>
            <person name="Qiu L.H."/>
        </authorList>
    </citation>
    <scope>NUCLEOTIDE SEQUENCE [LARGE SCALE GENOMIC DNA]</scope>
    <source>
        <strain evidence="7 8">DHOF10</strain>
    </source>
</reference>
<proteinExistence type="inferred from homology"/>
<accession>A0A4Q1SED8</accession>
<feature type="domain" description="tRNA/rRNA methyltransferase SpoU type" evidence="6">
    <location>
        <begin position="10"/>
        <end position="159"/>
    </location>
</feature>
<dbReference type="CDD" id="cd18093">
    <property type="entry name" value="SpoU-like_TrmJ"/>
    <property type="match status" value="1"/>
</dbReference>
<dbReference type="InterPro" id="IPR001537">
    <property type="entry name" value="SpoU_MeTrfase"/>
</dbReference>
<dbReference type="OrthoDB" id="9806346at2"/>
<organism evidence="7 8">
    <name type="scientific">Silvibacterium dinghuense</name>
    <dbReference type="NCBI Taxonomy" id="1560006"/>
    <lineage>
        <taxon>Bacteria</taxon>
        <taxon>Pseudomonadati</taxon>
        <taxon>Acidobacteriota</taxon>
        <taxon>Terriglobia</taxon>
        <taxon>Terriglobales</taxon>
        <taxon>Acidobacteriaceae</taxon>
        <taxon>Silvibacterium</taxon>
    </lineage>
</organism>
<gene>
    <name evidence="5" type="primary">trmJ</name>
    <name evidence="7" type="ORF">ESZ00_12880</name>
</gene>
<evidence type="ECO:0000256" key="5">
    <source>
        <dbReference type="RuleBase" id="RU362024"/>
    </source>
</evidence>
<dbReference type="GO" id="GO:0106339">
    <property type="term" value="F:tRNA (cytidine(32)-2'-O)-methyltransferase activity"/>
    <property type="evidence" value="ECO:0007669"/>
    <property type="project" value="RHEA"/>
</dbReference>
<evidence type="ECO:0000256" key="4">
    <source>
        <dbReference type="ARBA" id="ARBA00022691"/>
    </source>
</evidence>